<reference evidence="3" key="1">
    <citation type="submission" date="2023-05" db="EMBL/GenBank/DDBJ databases">
        <authorList>
            <person name="Luo L."/>
        </authorList>
    </citation>
    <scope>NUCLEOTIDE SEQUENCE</scope>
</reference>
<protein>
    <submittedName>
        <fullName evidence="3 5">FMRFamide</fullName>
    </submittedName>
</protein>
<keyword evidence="4" id="KW-1185">Reference proteome</keyword>
<dbReference type="OrthoDB" id="5813613at2759"/>
<feature type="region of interest" description="Disordered" evidence="1">
    <location>
        <begin position="120"/>
        <end position="190"/>
    </location>
</feature>
<dbReference type="EMBL" id="OQ943359">
    <property type="protein sequence ID" value="WLY76831.1"/>
    <property type="molecule type" value="mRNA"/>
</dbReference>
<accession>A0A6J3BX95</accession>
<sequence length="190" mass="21624">MRSCSRSVAVLAALWLVAGAASTPVRRSPDLEARRRSAIDRSMIRFGRSYPPEITAADIREGLQRPARRGNSFLRFGRSQPMSLSTDDLVSLLKTYEDDYDNAKRSASFIRLGRNPSFIRLGRSPDEEKSGYEQSSELVVSGYPQRKSRARDHFIRLGRDSEELNDRNEYEEDVNERTKRSAEVCDDCQA</sequence>
<evidence type="ECO:0000313" key="3">
    <source>
        <dbReference type="EMBL" id="WLY76831.1"/>
    </source>
</evidence>
<evidence type="ECO:0000256" key="1">
    <source>
        <dbReference type="SAM" id="MobiDB-lite"/>
    </source>
</evidence>
<dbReference type="RefSeq" id="XP_052749913.1">
    <property type="nucleotide sequence ID" value="XM_052893953.1"/>
</dbReference>
<evidence type="ECO:0000256" key="2">
    <source>
        <dbReference type="SAM" id="SignalP"/>
    </source>
</evidence>
<dbReference type="CTD" id="14072"/>
<feature type="signal peptide" evidence="2">
    <location>
        <begin position="1"/>
        <end position="22"/>
    </location>
</feature>
<dbReference type="GeneID" id="113519324"/>
<reference evidence="5" key="2">
    <citation type="submission" date="2025-05" db="UniProtKB">
        <authorList>
            <consortium name="RefSeq"/>
        </authorList>
    </citation>
    <scope>IDENTIFICATION</scope>
    <source>
        <tissue evidence="5">Whole larvae</tissue>
    </source>
</reference>
<proteinExistence type="evidence at transcript level"/>
<feature type="compositionally biased region" description="Basic and acidic residues" evidence="1">
    <location>
        <begin position="151"/>
        <end position="168"/>
    </location>
</feature>
<dbReference type="KEGG" id="gmw:113519324"/>
<dbReference type="Proteomes" id="UP001652740">
    <property type="component" value="Unplaced"/>
</dbReference>
<keyword evidence="2" id="KW-0732">Signal</keyword>
<gene>
    <name evidence="5" type="primary">LOC113519324</name>
</gene>
<evidence type="ECO:0000313" key="5">
    <source>
        <dbReference type="RefSeq" id="XP_052749913.1"/>
    </source>
</evidence>
<organism evidence="4 5">
    <name type="scientific">Galleria mellonella</name>
    <name type="common">Greater wax moth</name>
    <dbReference type="NCBI Taxonomy" id="7137"/>
    <lineage>
        <taxon>Eukaryota</taxon>
        <taxon>Metazoa</taxon>
        <taxon>Ecdysozoa</taxon>
        <taxon>Arthropoda</taxon>
        <taxon>Hexapoda</taxon>
        <taxon>Insecta</taxon>
        <taxon>Pterygota</taxon>
        <taxon>Neoptera</taxon>
        <taxon>Endopterygota</taxon>
        <taxon>Lepidoptera</taxon>
        <taxon>Glossata</taxon>
        <taxon>Ditrysia</taxon>
        <taxon>Pyraloidea</taxon>
        <taxon>Pyralidae</taxon>
        <taxon>Galleriinae</taxon>
        <taxon>Galleria</taxon>
    </lineage>
</organism>
<dbReference type="AlphaFoldDB" id="A0A6J3BX95"/>
<evidence type="ECO:0000313" key="4">
    <source>
        <dbReference type="Proteomes" id="UP001652740"/>
    </source>
</evidence>
<feature type="chain" id="PRO_5044643068" evidence="2">
    <location>
        <begin position="23"/>
        <end position="190"/>
    </location>
</feature>
<name>A0A6J3BX95_GALME</name>